<evidence type="ECO:0000313" key="1">
    <source>
        <dbReference type="EMBL" id="CAA9292164.1"/>
    </source>
</evidence>
<reference evidence="1" key="1">
    <citation type="submission" date="2020-02" db="EMBL/GenBank/DDBJ databases">
        <authorList>
            <person name="Meier V. D."/>
        </authorList>
    </citation>
    <scope>NUCLEOTIDE SEQUENCE</scope>
    <source>
        <strain evidence="1">AVDCRST_MAG92</strain>
    </source>
</reference>
<organism evidence="1">
    <name type="scientific">uncultured Coleofasciculus sp</name>
    <dbReference type="NCBI Taxonomy" id="1267456"/>
    <lineage>
        <taxon>Bacteria</taxon>
        <taxon>Bacillati</taxon>
        <taxon>Cyanobacteriota</taxon>
        <taxon>Cyanophyceae</taxon>
        <taxon>Coleofasciculales</taxon>
        <taxon>Coleofasciculaceae</taxon>
        <taxon>Coleofasciculus</taxon>
        <taxon>environmental samples</taxon>
    </lineage>
</organism>
<gene>
    <name evidence="1" type="ORF">AVDCRST_MAG92-4371</name>
</gene>
<dbReference type="AlphaFoldDB" id="A0A6J4JZW2"/>
<sequence length="54" mass="6326">MQLELDKFSFFDNGLNCRPSTLYFSDLFTADCLLANNRQEIARRNKSQACKFFP</sequence>
<dbReference type="EMBL" id="CADCTM010000769">
    <property type="protein sequence ID" value="CAA9292164.1"/>
    <property type="molecule type" value="Genomic_DNA"/>
</dbReference>
<proteinExistence type="predicted"/>
<protein>
    <submittedName>
        <fullName evidence="1">Uncharacterized protein</fullName>
    </submittedName>
</protein>
<name>A0A6J4JZW2_9CYAN</name>
<accession>A0A6J4JZW2</accession>